<sequence>MGWTAISRPPYFTALALWFTGGAWNGGGIWLGNREVGVNDFRHCWHEAVKPAKELKVRQLDLPPSEDEPIFTLRLERHGWQTMRKEVTVETNPDWRKKAQMLWSAVKRPSTFDEIESWLRNIEEAMPKPKTNVTGILEKRVPSGLLRREHSYNSEQWSLIDDSGVERRSWKPRGGHPHWIDVDRRGRIVFGEMGCLWAWSDFPDGEPTLIADLNANTFESVPPPDWATRW</sequence>
<reference evidence="1 2" key="1">
    <citation type="journal article" date="2014" name="PLoS ONE">
        <title>The first complete genome sequence of the class fimbriimonadia in the phylum armatimonadetes.</title>
        <authorList>
            <person name="Hu Z.Y."/>
            <person name="Wang Y.Z."/>
            <person name="Im W.T."/>
            <person name="Wang S.Y."/>
            <person name="Zhao G.P."/>
            <person name="Zheng H.J."/>
            <person name="Quan Z.X."/>
        </authorList>
    </citation>
    <scope>NUCLEOTIDE SEQUENCE [LARGE SCALE GENOMIC DNA]</scope>
    <source>
        <strain evidence="1">Gsoil 348</strain>
    </source>
</reference>
<accession>A0A068NSI8</accession>
<gene>
    <name evidence="1" type="ORF">OP10G_3135</name>
</gene>
<dbReference type="AlphaFoldDB" id="A0A068NSI8"/>
<dbReference type="Proteomes" id="UP000027982">
    <property type="component" value="Chromosome"/>
</dbReference>
<dbReference type="KEGG" id="fgi:OP10G_3135"/>
<name>A0A068NSI8_FIMGI</name>
<evidence type="ECO:0000313" key="1">
    <source>
        <dbReference type="EMBL" id="AIE86503.1"/>
    </source>
</evidence>
<evidence type="ECO:0000313" key="2">
    <source>
        <dbReference type="Proteomes" id="UP000027982"/>
    </source>
</evidence>
<dbReference type="HOGENOM" id="CLU_1203386_0_0_0"/>
<proteinExistence type="predicted"/>
<protein>
    <submittedName>
        <fullName evidence="1">Uncharacterized protein</fullName>
    </submittedName>
</protein>
<organism evidence="1 2">
    <name type="scientific">Fimbriimonas ginsengisoli Gsoil 348</name>
    <dbReference type="NCBI Taxonomy" id="661478"/>
    <lineage>
        <taxon>Bacteria</taxon>
        <taxon>Bacillati</taxon>
        <taxon>Armatimonadota</taxon>
        <taxon>Fimbriimonadia</taxon>
        <taxon>Fimbriimonadales</taxon>
        <taxon>Fimbriimonadaceae</taxon>
        <taxon>Fimbriimonas</taxon>
    </lineage>
</organism>
<dbReference type="EMBL" id="CP007139">
    <property type="protein sequence ID" value="AIE86503.1"/>
    <property type="molecule type" value="Genomic_DNA"/>
</dbReference>
<keyword evidence="2" id="KW-1185">Reference proteome</keyword>
<dbReference type="STRING" id="661478.OP10G_3135"/>